<dbReference type="AlphaFoldDB" id="A0A4Y7PIC2"/>
<dbReference type="EMBL" id="ML170380">
    <property type="protein sequence ID" value="TDL14160.1"/>
    <property type="molecule type" value="Genomic_DNA"/>
</dbReference>
<dbReference type="OrthoDB" id="10261146at2759"/>
<name>A0A4Y7PIC2_9AGAM</name>
<evidence type="ECO:0000313" key="4">
    <source>
        <dbReference type="EMBL" id="TDL14160.1"/>
    </source>
</evidence>
<evidence type="ECO:0000256" key="1">
    <source>
        <dbReference type="ARBA" id="ARBA00022737"/>
    </source>
</evidence>
<dbReference type="SUPFAM" id="SSF48239">
    <property type="entry name" value="Terpenoid cyclases/Protein prenyltransferases"/>
    <property type="match status" value="1"/>
</dbReference>
<dbReference type="Gene3D" id="1.50.10.20">
    <property type="match status" value="1"/>
</dbReference>
<dbReference type="InterPro" id="IPR001330">
    <property type="entry name" value="Prenyltrans"/>
</dbReference>
<keyword evidence="5" id="KW-1185">Reference proteome</keyword>
<dbReference type="STRING" id="50990.A0A4Y7PIC2"/>
<proteinExistence type="predicted"/>
<evidence type="ECO:0000313" key="5">
    <source>
        <dbReference type="Proteomes" id="UP000294933"/>
    </source>
</evidence>
<feature type="region of interest" description="Disordered" evidence="2">
    <location>
        <begin position="112"/>
        <end position="131"/>
    </location>
</feature>
<protein>
    <recommendedName>
        <fullName evidence="3">Prenyltransferase alpha-alpha toroid domain-containing protein</fullName>
    </recommendedName>
</protein>
<evidence type="ECO:0000259" key="3">
    <source>
        <dbReference type="Pfam" id="PF00432"/>
    </source>
</evidence>
<reference evidence="4 5" key="1">
    <citation type="submission" date="2018-06" db="EMBL/GenBank/DDBJ databases">
        <title>A transcriptomic atlas of mushroom development highlights an independent origin of complex multicellularity.</title>
        <authorList>
            <consortium name="DOE Joint Genome Institute"/>
            <person name="Krizsan K."/>
            <person name="Almasi E."/>
            <person name="Merenyi Z."/>
            <person name="Sahu N."/>
            <person name="Viragh M."/>
            <person name="Koszo T."/>
            <person name="Mondo S."/>
            <person name="Kiss B."/>
            <person name="Balint B."/>
            <person name="Kues U."/>
            <person name="Barry K."/>
            <person name="Hegedus J.C."/>
            <person name="Henrissat B."/>
            <person name="Johnson J."/>
            <person name="Lipzen A."/>
            <person name="Ohm R."/>
            <person name="Nagy I."/>
            <person name="Pangilinan J."/>
            <person name="Yan J."/>
            <person name="Xiong Y."/>
            <person name="Grigoriev I.V."/>
            <person name="Hibbett D.S."/>
            <person name="Nagy L.G."/>
        </authorList>
    </citation>
    <scope>NUCLEOTIDE SEQUENCE [LARGE SCALE GENOMIC DNA]</scope>
    <source>
        <strain evidence="4 5">SZMC22713</strain>
    </source>
</reference>
<dbReference type="InterPro" id="IPR008930">
    <property type="entry name" value="Terpenoid_cyclase/PrenylTrfase"/>
</dbReference>
<keyword evidence="1" id="KW-0677">Repeat</keyword>
<gene>
    <name evidence="4" type="ORF">BD410DRAFT_866225</name>
</gene>
<accession>A0A4Y7PIC2</accession>
<dbReference type="VEuPathDB" id="FungiDB:BD410DRAFT_866225"/>
<dbReference type="Pfam" id="PF00432">
    <property type="entry name" value="Prenyltrans"/>
    <property type="match status" value="1"/>
</dbReference>
<organism evidence="4 5">
    <name type="scientific">Rickenella mellea</name>
    <dbReference type="NCBI Taxonomy" id="50990"/>
    <lineage>
        <taxon>Eukaryota</taxon>
        <taxon>Fungi</taxon>
        <taxon>Dikarya</taxon>
        <taxon>Basidiomycota</taxon>
        <taxon>Agaricomycotina</taxon>
        <taxon>Agaricomycetes</taxon>
        <taxon>Hymenochaetales</taxon>
        <taxon>Rickenellaceae</taxon>
        <taxon>Rickenella</taxon>
    </lineage>
</organism>
<sequence>MTCRTDSFPTATSKEQARVEEILLQHRPPNDQPKPHLQRPEHLNYLLRNLRQGFPERFISQDCSQTWLVYWTLHSFSLLGVALDPETKQRIGLSCERRAIDTIMACQHPDGGFGGGPGQAPHPSPGQGKARPAWAGLGRAKAFLPCPAHHYLAIIKLTTEKMQAAERILLGHKCEIPEWLVYAHAYLVMRKKILSMEEARELGGLQFALNMTLARERAREQYSGWKLNVENCQSIVTEAFKLPPATGHRTIGIEDDDTLVTGLASSRLRGVQIFRHSWSQAFGAARACVDVKICTKLQTLLFVDKQLSANWKMIYPRGEGMAFQWSEEVFMIGVQLYRIVRTRTKSGTPIVDESFDLFASSLVGTPEVVIEFAHVDRMFLPIKEWVRVLRRCRGRGSLHPPKIFPSARFTRSVRSCAPSVFVIDLSG</sequence>
<feature type="domain" description="Prenyltransferase alpha-alpha toroid" evidence="3">
    <location>
        <begin position="37"/>
        <end position="122"/>
    </location>
</feature>
<dbReference type="Proteomes" id="UP000294933">
    <property type="component" value="Unassembled WGS sequence"/>
</dbReference>
<dbReference type="GO" id="GO:0003824">
    <property type="term" value="F:catalytic activity"/>
    <property type="evidence" value="ECO:0007669"/>
    <property type="project" value="InterPro"/>
</dbReference>
<evidence type="ECO:0000256" key="2">
    <source>
        <dbReference type="SAM" id="MobiDB-lite"/>
    </source>
</evidence>